<reference evidence="4 5" key="1">
    <citation type="journal article" date="2019" name="Nat. Microbiol.">
        <title>Mediterranean grassland soil C-N compound turnover is dependent on rainfall and depth, and is mediated by genomically divergent microorganisms.</title>
        <authorList>
            <person name="Diamond S."/>
            <person name="Andeer P.F."/>
            <person name="Li Z."/>
            <person name="Crits-Christoph A."/>
            <person name="Burstein D."/>
            <person name="Anantharaman K."/>
            <person name="Lane K.R."/>
            <person name="Thomas B.C."/>
            <person name="Pan C."/>
            <person name="Northen T.R."/>
            <person name="Banfield J.F."/>
        </authorList>
    </citation>
    <scope>NUCLEOTIDE SEQUENCE [LARGE SCALE GENOMIC DNA]</scope>
    <source>
        <strain evidence="4">WS_8</strain>
    </source>
</reference>
<evidence type="ECO:0000313" key="4">
    <source>
        <dbReference type="EMBL" id="TMQ62129.1"/>
    </source>
</evidence>
<dbReference type="Gene3D" id="1.10.287.470">
    <property type="entry name" value="Helix hairpin bin"/>
    <property type="match status" value="1"/>
</dbReference>
<dbReference type="Proteomes" id="UP000316609">
    <property type="component" value="Unassembled WGS sequence"/>
</dbReference>
<dbReference type="InterPro" id="IPR050739">
    <property type="entry name" value="MFP"/>
</dbReference>
<dbReference type="InterPro" id="IPR058624">
    <property type="entry name" value="MdtA-like_HH"/>
</dbReference>
<dbReference type="SUPFAM" id="SSF111369">
    <property type="entry name" value="HlyD-like secretion proteins"/>
    <property type="match status" value="3"/>
</dbReference>
<proteinExistence type="predicted"/>
<dbReference type="Pfam" id="PF25876">
    <property type="entry name" value="HH_MFP_RND"/>
    <property type="match status" value="1"/>
</dbReference>
<dbReference type="PANTHER" id="PTHR30386:SF24">
    <property type="entry name" value="MULTIDRUG RESISTANCE EFFLUX PUMP"/>
    <property type="match status" value="1"/>
</dbReference>
<feature type="domain" description="Multidrug resistance protein MdtA-like barrel-sandwich hybrid" evidence="2">
    <location>
        <begin position="32"/>
        <end position="218"/>
    </location>
</feature>
<dbReference type="PANTHER" id="PTHR30386">
    <property type="entry name" value="MEMBRANE FUSION SUBUNIT OF EMRAB-TOLC MULTIDRUG EFFLUX PUMP"/>
    <property type="match status" value="1"/>
</dbReference>
<dbReference type="EMBL" id="VBOY01000146">
    <property type="protein sequence ID" value="TMQ62129.1"/>
    <property type="molecule type" value="Genomic_DNA"/>
</dbReference>
<accession>A0A538TEQ8</accession>
<evidence type="ECO:0000259" key="2">
    <source>
        <dbReference type="Pfam" id="PF25917"/>
    </source>
</evidence>
<dbReference type="GO" id="GO:0055085">
    <property type="term" value="P:transmembrane transport"/>
    <property type="evidence" value="ECO:0007669"/>
    <property type="project" value="InterPro"/>
</dbReference>
<dbReference type="InterPro" id="IPR058792">
    <property type="entry name" value="Beta-barrel_RND_2"/>
</dbReference>
<feature type="domain" description="Multidrug resistance protein MdtA-like alpha-helical hairpin" evidence="1">
    <location>
        <begin position="96"/>
        <end position="159"/>
    </location>
</feature>
<dbReference type="Pfam" id="PF25954">
    <property type="entry name" value="Beta-barrel_RND_2"/>
    <property type="match status" value="1"/>
</dbReference>
<dbReference type="Gene3D" id="2.40.30.170">
    <property type="match status" value="1"/>
</dbReference>
<evidence type="ECO:0000259" key="3">
    <source>
        <dbReference type="Pfam" id="PF25954"/>
    </source>
</evidence>
<comment type="caution">
    <text evidence="4">The sequence shown here is derived from an EMBL/GenBank/DDBJ whole genome shotgun (WGS) entry which is preliminary data.</text>
</comment>
<dbReference type="AlphaFoldDB" id="A0A538TEQ8"/>
<name>A0A538TEQ8_UNCEI</name>
<evidence type="ECO:0000313" key="5">
    <source>
        <dbReference type="Proteomes" id="UP000316609"/>
    </source>
</evidence>
<organism evidence="4 5">
    <name type="scientific">Eiseniibacteriota bacterium</name>
    <dbReference type="NCBI Taxonomy" id="2212470"/>
    <lineage>
        <taxon>Bacteria</taxon>
        <taxon>Candidatus Eiseniibacteriota</taxon>
    </lineage>
</organism>
<sequence>MMTFAGFGTRQWLYGRHHVSTDNAQIQGDVIPVLPKVSGFVAVVRVRENQRVRAGETLVILDDRDLAAKLAQAEADMAAAQAVAGVGPRVGQMEAQLAAARANVNQAEAAAWKARGDVVRYRTLAARGVIGRQQLDAAEAAVRVADAQLQSARDQVEGAAASEAGASARLAAARAARDQAALQVSYTRLVAPVSGVVSRKDVEVGQLVQVGQPLMSVVPLEDVWVVANLKETEVQNVAVGDRVEFKVDSYPGRKFWGTVESLSPASGARFSLLPPDNATGNFTKVVQRIPVRIRIDGGSDAEHVLRPGMSVVATVTTADHGRRS</sequence>
<dbReference type="Pfam" id="PF25917">
    <property type="entry name" value="BSH_RND"/>
    <property type="match status" value="1"/>
</dbReference>
<gene>
    <name evidence="4" type="ORF">E6K78_12105</name>
</gene>
<evidence type="ECO:0000259" key="1">
    <source>
        <dbReference type="Pfam" id="PF25876"/>
    </source>
</evidence>
<feature type="domain" description="CusB-like beta-barrel" evidence="3">
    <location>
        <begin position="223"/>
        <end position="265"/>
    </location>
</feature>
<dbReference type="InterPro" id="IPR058625">
    <property type="entry name" value="MdtA-like_BSH"/>
</dbReference>
<dbReference type="Gene3D" id="2.40.50.100">
    <property type="match status" value="1"/>
</dbReference>
<protein>
    <submittedName>
        <fullName evidence="4">HlyD family secretion protein</fullName>
    </submittedName>
</protein>